<keyword evidence="2" id="KW-1185">Reference proteome</keyword>
<gene>
    <name evidence="1" type="ORF">N7469_011308</name>
</gene>
<sequence length="66" mass="7653">MIAERPGTAFVDYHGYTKWAAEHGKLYDDTTNDGNWFDHDGTDTKPGYWKGWNTAHIKAYFHCEDV</sequence>
<dbReference type="GeneID" id="81389380"/>
<protein>
    <submittedName>
        <fullName evidence="1">Uncharacterized protein</fullName>
    </submittedName>
</protein>
<dbReference type="OrthoDB" id="4240863at2759"/>
<accession>A0A9W9TCH9</accession>
<evidence type="ECO:0000313" key="1">
    <source>
        <dbReference type="EMBL" id="KAJ5217683.1"/>
    </source>
</evidence>
<dbReference type="RefSeq" id="XP_056495277.1">
    <property type="nucleotide sequence ID" value="XM_056650213.1"/>
</dbReference>
<reference evidence="1" key="1">
    <citation type="submission" date="2022-11" db="EMBL/GenBank/DDBJ databases">
        <authorList>
            <person name="Petersen C."/>
        </authorList>
    </citation>
    <scope>NUCLEOTIDE SEQUENCE</scope>
    <source>
        <strain evidence="1">IBT 23319</strain>
    </source>
</reference>
<dbReference type="EMBL" id="JAPQKT010000010">
    <property type="protein sequence ID" value="KAJ5217683.1"/>
    <property type="molecule type" value="Genomic_DNA"/>
</dbReference>
<reference evidence="1" key="2">
    <citation type="journal article" date="2023" name="IMA Fungus">
        <title>Comparative genomic study of the Penicillium genus elucidates a diverse pangenome and 15 lateral gene transfer events.</title>
        <authorList>
            <person name="Petersen C."/>
            <person name="Sorensen T."/>
            <person name="Nielsen M.R."/>
            <person name="Sondergaard T.E."/>
            <person name="Sorensen J.L."/>
            <person name="Fitzpatrick D.A."/>
            <person name="Frisvad J.C."/>
            <person name="Nielsen K.L."/>
        </authorList>
    </citation>
    <scope>NUCLEOTIDE SEQUENCE</scope>
    <source>
        <strain evidence="1">IBT 23319</strain>
    </source>
</reference>
<comment type="caution">
    <text evidence="1">The sequence shown here is derived from an EMBL/GenBank/DDBJ whole genome shotgun (WGS) entry which is preliminary data.</text>
</comment>
<organism evidence="1 2">
    <name type="scientific">Penicillium citrinum</name>
    <dbReference type="NCBI Taxonomy" id="5077"/>
    <lineage>
        <taxon>Eukaryota</taxon>
        <taxon>Fungi</taxon>
        <taxon>Dikarya</taxon>
        <taxon>Ascomycota</taxon>
        <taxon>Pezizomycotina</taxon>
        <taxon>Eurotiomycetes</taxon>
        <taxon>Eurotiomycetidae</taxon>
        <taxon>Eurotiales</taxon>
        <taxon>Aspergillaceae</taxon>
        <taxon>Penicillium</taxon>
    </lineage>
</organism>
<dbReference type="AlphaFoldDB" id="A0A9W9TCH9"/>
<evidence type="ECO:0000313" key="2">
    <source>
        <dbReference type="Proteomes" id="UP001147733"/>
    </source>
</evidence>
<dbReference type="Proteomes" id="UP001147733">
    <property type="component" value="Unassembled WGS sequence"/>
</dbReference>
<proteinExistence type="predicted"/>
<name>A0A9W9TCH9_PENCI</name>